<feature type="domain" description="PpiC" evidence="8">
    <location>
        <begin position="358"/>
        <end position="466"/>
    </location>
</feature>
<protein>
    <recommendedName>
        <fullName evidence="2">peptidylprolyl isomerase</fullName>
        <ecNumber evidence="2">5.2.1.8</ecNumber>
    </recommendedName>
</protein>
<evidence type="ECO:0000256" key="3">
    <source>
        <dbReference type="ARBA" id="ARBA00022729"/>
    </source>
</evidence>
<dbReference type="AlphaFoldDB" id="A0A518EQY3"/>
<dbReference type="InterPro" id="IPR000297">
    <property type="entry name" value="PPIase_PpiC"/>
</dbReference>
<dbReference type="PROSITE" id="PS50198">
    <property type="entry name" value="PPIC_PPIASE_2"/>
    <property type="match status" value="1"/>
</dbReference>
<evidence type="ECO:0000256" key="6">
    <source>
        <dbReference type="PROSITE-ProRule" id="PRU00278"/>
    </source>
</evidence>
<dbReference type="GO" id="GO:0003755">
    <property type="term" value="F:peptidyl-prolyl cis-trans isomerase activity"/>
    <property type="evidence" value="ECO:0007669"/>
    <property type="project" value="UniProtKB-KW"/>
</dbReference>
<evidence type="ECO:0000256" key="7">
    <source>
        <dbReference type="SAM" id="SignalP"/>
    </source>
</evidence>
<evidence type="ECO:0000313" key="9">
    <source>
        <dbReference type="EMBL" id="QDV06445.1"/>
    </source>
</evidence>
<dbReference type="EMBL" id="CP036434">
    <property type="protein sequence ID" value="QDV06445.1"/>
    <property type="molecule type" value="Genomic_DNA"/>
</dbReference>
<name>A0A518EQY3_9BACT</name>
<dbReference type="InterPro" id="IPR046357">
    <property type="entry name" value="PPIase_dom_sf"/>
</dbReference>
<dbReference type="Gene3D" id="1.10.4030.10">
    <property type="entry name" value="Porin chaperone SurA, peptide-binding domain"/>
    <property type="match status" value="1"/>
</dbReference>
<proteinExistence type="predicted"/>
<dbReference type="InterPro" id="IPR027304">
    <property type="entry name" value="Trigger_fact/SurA_dom_sf"/>
</dbReference>
<evidence type="ECO:0000256" key="5">
    <source>
        <dbReference type="ARBA" id="ARBA00023235"/>
    </source>
</evidence>
<evidence type="ECO:0000256" key="2">
    <source>
        <dbReference type="ARBA" id="ARBA00013194"/>
    </source>
</evidence>
<comment type="catalytic activity">
    <reaction evidence="1">
        <text>[protein]-peptidylproline (omega=180) = [protein]-peptidylproline (omega=0)</text>
        <dbReference type="Rhea" id="RHEA:16237"/>
        <dbReference type="Rhea" id="RHEA-COMP:10747"/>
        <dbReference type="Rhea" id="RHEA-COMP:10748"/>
        <dbReference type="ChEBI" id="CHEBI:83833"/>
        <dbReference type="ChEBI" id="CHEBI:83834"/>
        <dbReference type="EC" id="5.2.1.8"/>
    </reaction>
</comment>
<sequence precursor="true">MLCGTMMSRSTAATAAWLALAAHGPAAFPAASAVLFPLAHPSAVAQDAGASVTVNEEGFAARAVGEVAGPGGLLEGDAGIVTFEDLNTLLIWRDGKGPNGDAALRQLLELRVIRAKGRAEGIEITEAMLDDRYRELDVEAKAAGSAGGLKEFIASQGVELEQFREYLELSMIHETLTRRALGIPAGGEVSGDQQQIWLEQELKDRGFEPREHPWDEGVVCISGDVVITRKEFGDHLRSQVDDADEREACYLILLERAVRARMPEVTAEGANKALDREIERRAAEASANPDYQGVAYDRLLEARGLSIEALRLDPAIRAAALAHEAVDRRHDDESLRKVYEEERDFFDSRFGEAVELSVLFKNATEEEDNPLVPSFRKVERELREMKAAIAGPEDFARVVEIHSQDKSTRERGGLLGQITRAGSSKELADLRSAAFAVVDATPDDIAGTIIGPIRIENGVLLGMLGARTPAPTWPEMRDHVHRELRGRFLNETLDRRSVATYLDPR</sequence>
<evidence type="ECO:0000256" key="1">
    <source>
        <dbReference type="ARBA" id="ARBA00000971"/>
    </source>
</evidence>
<feature type="chain" id="PRO_5022093426" description="peptidylprolyl isomerase" evidence="7">
    <location>
        <begin position="16"/>
        <end position="505"/>
    </location>
</feature>
<evidence type="ECO:0000313" key="10">
    <source>
        <dbReference type="Proteomes" id="UP000320390"/>
    </source>
</evidence>
<keyword evidence="3 7" id="KW-0732">Signal</keyword>
<keyword evidence="10" id="KW-1185">Reference proteome</keyword>
<dbReference type="PANTHER" id="PTHR47245:SF1">
    <property type="entry name" value="FOLDASE PROTEIN PRSA"/>
    <property type="match status" value="1"/>
</dbReference>
<dbReference type="InterPro" id="IPR050245">
    <property type="entry name" value="PrsA_foldase"/>
</dbReference>
<dbReference type="PANTHER" id="PTHR47245">
    <property type="entry name" value="PEPTIDYLPROLYL ISOMERASE"/>
    <property type="match status" value="1"/>
</dbReference>
<dbReference type="Gene3D" id="3.10.50.40">
    <property type="match status" value="1"/>
</dbReference>
<dbReference type="Pfam" id="PF00639">
    <property type="entry name" value="Rotamase"/>
    <property type="match status" value="1"/>
</dbReference>
<keyword evidence="5 6" id="KW-0413">Isomerase</keyword>
<accession>A0A518EQY3</accession>
<gene>
    <name evidence="9" type="ORF">Poly30_19540</name>
</gene>
<organism evidence="9 10">
    <name type="scientific">Saltatorellus ferox</name>
    <dbReference type="NCBI Taxonomy" id="2528018"/>
    <lineage>
        <taxon>Bacteria</taxon>
        <taxon>Pseudomonadati</taxon>
        <taxon>Planctomycetota</taxon>
        <taxon>Planctomycetia</taxon>
        <taxon>Planctomycetia incertae sedis</taxon>
        <taxon>Saltatorellus</taxon>
    </lineage>
</organism>
<dbReference type="SUPFAM" id="SSF109998">
    <property type="entry name" value="Triger factor/SurA peptide-binding domain-like"/>
    <property type="match status" value="1"/>
</dbReference>
<reference evidence="9 10" key="1">
    <citation type="submission" date="2019-02" db="EMBL/GenBank/DDBJ databases">
        <title>Deep-cultivation of Planctomycetes and their phenomic and genomic characterization uncovers novel biology.</title>
        <authorList>
            <person name="Wiegand S."/>
            <person name="Jogler M."/>
            <person name="Boedeker C."/>
            <person name="Pinto D."/>
            <person name="Vollmers J."/>
            <person name="Rivas-Marin E."/>
            <person name="Kohn T."/>
            <person name="Peeters S.H."/>
            <person name="Heuer A."/>
            <person name="Rast P."/>
            <person name="Oberbeckmann S."/>
            <person name="Bunk B."/>
            <person name="Jeske O."/>
            <person name="Meyerdierks A."/>
            <person name="Storesund J.E."/>
            <person name="Kallscheuer N."/>
            <person name="Luecker S."/>
            <person name="Lage O.M."/>
            <person name="Pohl T."/>
            <person name="Merkel B.J."/>
            <person name="Hornburger P."/>
            <person name="Mueller R.-W."/>
            <person name="Bruemmer F."/>
            <person name="Labrenz M."/>
            <person name="Spormann A.M."/>
            <person name="Op den Camp H."/>
            <person name="Overmann J."/>
            <person name="Amann R."/>
            <person name="Jetten M.S.M."/>
            <person name="Mascher T."/>
            <person name="Medema M.H."/>
            <person name="Devos D.P."/>
            <person name="Kaster A.-K."/>
            <person name="Ovreas L."/>
            <person name="Rohde M."/>
            <person name="Galperin M.Y."/>
            <person name="Jogler C."/>
        </authorList>
    </citation>
    <scope>NUCLEOTIDE SEQUENCE [LARGE SCALE GENOMIC DNA]</scope>
    <source>
        <strain evidence="9 10">Poly30</strain>
    </source>
</reference>
<keyword evidence="4 6" id="KW-0697">Rotamase</keyword>
<dbReference type="SUPFAM" id="SSF54534">
    <property type="entry name" value="FKBP-like"/>
    <property type="match status" value="1"/>
</dbReference>
<evidence type="ECO:0000256" key="4">
    <source>
        <dbReference type="ARBA" id="ARBA00023110"/>
    </source>
</evidence>
<feature type="signal peptide" evidence="7">
    <location>
        <begin position="1"/>
        <end position="15"/>
    </location>
</feature>
<dbReference type="Proteomes" id="UP000320390">
    <property type="component" value="Chromosome"/>
</dbReference>
<dbReference type="EC" id="5.2.1.8" evidence="2"/>
<evidence type="ECO:0000259" key="8">
    <source>
        <dbReference type="PROSITE" id="PS50198"/>
    </source>
</evidence>